<evidence type="ECO:0000313" key="3">
    <source>
        <dbReference type="EMBL" id="GAA4421873.1"/>
    </source>
</evidence>
<dbReference type="RefSeq" id="WP_345062159.1">
    <property type="nucleotide sequence ID" value="NZ_BAABEX010000007.1"/>
</dbReference>
<sequence length="562" mass="61396">MRPHHQFWPRRLPHSITVPATSLWDNLATNARRYPHKTALQFFGRALSYQALAEGAERIAAYLVSLGVRKGDRVVLCMQNCPQLVMAHFAILRADAVVVPVNPMNRAEELKHYITDPDARVAITTADLAAELAQASNALPAGQGLAHLLVTHFTDAFDASVSGPDAPPEAWLPWLTTQHPAPALQGGQVHAWPQALACTAALAPCTAGSADLAILPYTSGTTGLPKGCIHPHRSIMHNAVSSSLWGSGSADNVTLAVVPMFHITGMVSVMHASIYAGATMVLMPRWDRDLAGRLISRYQVTNWTNIPTMIIDLLGSPHFASYDLSSLVYIGGGGAAMPQAVAQRLQEQYGLRYAEGYGLTETAAPSHSNPPDHPKQQCLGIPFMSTDARVIDPDTLQEVPVGEQGEIIIHGPEVFDGYWKRPDATASAFIELDGKRFFRSGDLGRMDEDGYFFLTDRLKRMINASGFKVWPAEVEALMFRHPAIQEACVIAARDAYRGETVKAVVVLRATHKDTTEQQIIDWCRENMAVYKVPRIVQFADALPKSGSGKVMWRALQEAEAKS</sequence>
<evidence type="ECO:0000259" key="2">
    <source>
        <dbReference type="Pfam" id="PF13193"/>
    </source>
</evidence>
<dbReference type="Gene3D" id="3.40.50.12780">
    <property type="entry name" value="N-terminal domain of ligase-like"/>
    <property type="match status" value="1"/>
</dbReference>
<keyword evidence="3" id="KW-0436">Ligase</keyword>
<dbReference type="InterPro" id="IPR050237">
    <property type="entry name" value="ATP-dep_AMP-bd_enzyme"/>
</dbReference>
<dbReference type="PROSITE" id="PS00455">
    <property type="entry name" value="AMP_BINDING"/>
    <property type="match status" value="1"/>
</dbReference>
<dbReference type="GO" id="GO:0016874">
    <property type="term" value="F:ligase activity"/>
    <property type="evidence" value="ECO:0007669"/>
    <property type="project" value="UniProtKB-KW"/>
</dbReference>
<gene>
    <name evidence="3" type="ORF">GCM10023090_11920</name>
</gene>
<feature type="domain" description="AMP-dependent synthetase/ligase" evidence="1">
    <location>
        <begin position="28"/>
        <end position="419"/>
    </location>
</feature>
<dbReference type="InterPro" id="IPR025110">
    <property type="entry name" value="AMP-bd_C"/>
</dbReference>
<keyword evidence="4" id="KW-1185">Reference proteome</keyword>
<accession>A0ABP8L594</accession>
<reference evidence="4" key="1">
    <citation type="journal article" date="2019" name="Int. J. Syst. Evol. Microbiol.">
        <title>The Global Catalogue of Microorganisms (GCM) 10K type strain sequencing project: providing services to taxonomists for standard genome sequencing and annotation.</title>
        <authorList>
            <consortium name="The Broad Institute Genomics Platform"/>
            <consortium name="The Broad Institute Genome Sequencing Center for Infectious Disease"/>
            <person name="Wu L."/>
            <person name="Ma J."/>
        </authorList>
    </citation>
    <scope>NUCLEOTIDE SEQUENCE [LARGE SCALE GENOMIC DNA]</scope>
    <source>
        <strain evidence="4">JCM 31890</strain>
    </source>
</reference>
<organism evidence="3 4">
    <name type="scientific">Acidovorax lacteus</name>
    <dbReference type="NCBI Taxonomy" id="1924988"/>
    <lineage>
        <taxon>Bacteria</taxon>
        <taxon>Pseudomonadati</taxon>
        <taxon>Pseudomonadota</taxon>
        <taxon>Betaproteobacteria</taxon>
        <taxon>Burkholderiales</taxon>
        <taxon>Comamonadaceae</taxon>
        <taxon>Acidovorax</taxon>
    </lineage>
</organism>
<dbReference type="InterPro" id="IPR042099">
    <property type="entry name" value="ANL_N_sf"/>
</dbReference>
<protein>
    <submittedName>
        <fullName evidence="3">Long-chain fatty acid--CoA ligase</fullName>
    </submittedName>
</protein>
<dbReference type="Pfam" id="PF13193">
    <property type="entry name" value="AMP-binding_C"/>
    <property type="match status" value="1"/>
</dbReference>
<name>A0ABP8L594_9BURK</name>
<dbReference type="InterPro" id="IPR020845">
    <property type="entry name" value="AMP-binding_CS"/>
</dbReference>
<dbReference type="InterPro" id="IPR045851">
    <property type="entry name" value="AMP-bd_C_sf"/>
</dbReference>
<comment type="caution">
    <text evidence="3">The sequence shown here is derived from an EMBL/GenBank/DDBJ whole genome shotgun (WGS) entry which is preliminary data.</text>
</comment>
<proteinExistence type="predicted"/>
<dbReference type="NCBIfam" id="NF006181">
    <property type="entry name" value="PRK08314.1"/>
    <property type="match status" value="1"/>
</dbReference>
<dbReference type="SUPFAM" id="SSF56801">
    <property type="entry name" value="Acetyl-CoA synthetase-like"/>
    <property type="match status" value="1"/>
</dbReference>
<dbReference type="InterPro" id="IPR000873">
    <property type="entry name" value="AMP-dep_synth/lig_dom"/>
</dbReference>
<dbReference type="PANTHER" id="PTHR43767">
    <property type="entry name" value="LONG-CHAIN-FATTY-ACID--COA LIGASE"/>
    <property type="match status" value="1"/>
</dbReference>
<dbReference type="EMBL" id="BAABEX010000007">
    <property type="protein sequence ID" value="GAA4421873.1"/>
    <property type="molecule type" value="Genomic_DNA"/>
</dbReference>
<dbReference type="Proteomes" id="UP001501788">
    <property type="component" value="Unassembled WGS sequence"/>
</dbReference>
<dbReference type="Pfam" id="PF00501">
    <property type="entry name" value="AMP-binding"/>
    <property type="match status" value="1"/>
</dbReference>
<feature type="domain" description="AMP-binding enzyme C-terminal" evidence="2">
    <location>
        <begin position="473"/>
        <end position="549"/>
    </location>
</feature>
<dbReference type="Gene3D" id="3.30.300.30">
    <property type="match status" value="1"/>
</dbReference>
<evidence type="ECO:0000259" key="1">
    <source>
        <dbReference type="Pfam" id="PF00501"/>
    </source>
</evidence>
<evidence type="ECO:0000313" key="4">
    <source>
        <dbReference type="Proteomes" id="UP001501788"/>
    </source>
</evidence>
<dbReference type="PANTHER" id="PTHR43767:SF1">
    <property type="entry name" value="NONRIBOSOMAL PEPTIDE SYNTHASE PES1 (EUROFUNG)-RELATED"/>
    <property type="match status" value="1"/>
</dbReference>